<evidence type="ECO:0000256" key="2">
    <source>
        <dbReference type="ARBA" id="ARBA00003861"/>
    </source>
</evidence>
<dbReference type="Pfam" id="PF04564">
    <property type="entry name" value="U-box"/>
    <property type="match status" value="1"/>
</dbReference>
<dbReference type="Gene3D" id="3.30.40.10">
    <property type="entry name" value="Zinc/RING finger domain, C3HC4 (zinc finger)"/>
    <property type="match status" value="1"/>
</dbReference>
<dbReference type="SUPFAM" id="SSF56112">
    <property type="entry name" value="Protein kinase-like (PK-like)"/>
    <property type="match status" value="1"/>
</dbReference>
<sequence length="275" mass="31317">MKGFCSELKCFVYKFMEKCSLQDVLLSSNENSKNKTIPWHDRIRIATEVCSVVCYLHEASCVLGQRHLCPSNILIDRNLVAKVDFVEQKYDGKCNFEGDVKAFGKVILSLLTATGGDVCLSDLFAVLDKRAGRWPMDLAEKLLKLSETCNSFKPSDYKDSSYMLKVREELTEIRENADDIIRQRSRTYETFCGGAYVEDSNIPNAFVCPIFKEVMKDPHVAADGFSYERKAIAKWLKLGSYRSPMTNLVLEHKVLRPNHTLLFLIQDWQSANSSP</sequence>
<evidence type="ECO:0000256" key="5">
    <source>
        <dbReference type="ARBA" id="ARBA00022679"/>
    </source>
</evidence>
<dbReference type="UniPathway" id="UPA00143"/>
<comment type="pathway">
    <text evidence="3">Protein modification; protein ubiquitination.</text>
</comment>
<comment type="catalytic activity">
    <reaction evidence="1">
        <text>S-ubiquitinyl-[E2 ubiquitin-conjugating enzyme]-L-cysteine + [acceptor protein]-L-lysine = [E2 ubiquitin-conjugating enzyme]-L-cysteine + N(6)-ubiquitinyl-[acceptor protein]-L-lysine.</text>
        <dbReference type="EC" id="2.3.2.27"/>
    </reaction>
</comment>
<proteinExistence type="predicted"/>
<keyword evidence="5 8" id="KW-0808">Transferase</keyword>
<dbReference type="Pfam" id="PF07714">
    <property type="entry name" value="PK_Tyr_Ser-Thr"/>
    <property type="match status" value="1"/>
</dbReference>
<dbReference type="CDD" id="cd16655">
    <property type="entry name" value="RING-Ubox_WDSUB1-like"/>
    <property type="match status" value="1"/>
</dbReference>
<evidence type="ECO:0000256" key="6">
    <source>
        <dbReference type="ARBA" id="ARBA00022786"/>
    </source>
</evidence>
<comment type="caution">
    <text evidence="8">The sequence shown here is derived from an EMBL/GenBank/DDBJ whole genome shotgun (WGS) entry which is preliminary data.</text>
</comment>
<accession>A0A2P6RQ11</accession>
<dbReference type="OMA" id="CCEIRRE"/>
<keyword evidence="8" id="KW-0436">Ligase</keyword>
<dbReference type="EMBL" id="PDCK01000040">
    <property type="protein sequence ID" value="PRQ48471.1"/>
    <property type="molecule type" value="Genomic_DNA"/>
</dbReference>
<name>A0A2P6RQ11_ROSCH</name>
<evidence type="ECO:0000313" key="8">
    <source>
        <dbReference type="EMBL" id="PRQ48471.1"/>
    </source>
</evidence>
<organism evidence="8 9">
    <name type="scientific">Rosa chinensis</name>
    <name type="common">China rose</name>
    <dbReference type="NCBI Taxonomy" id="74649"/>
    <lineage>
        <taxon>Eukaryota</taxon>
        <taxon>Viridiplantae</taxon>
        <taxon>Streptophyta</taxon>
        <taxon>Embryophyta</taxon>
        <taxon>Tracheophyta</taxon>
        <taxon>Spermatophyta</taxon>
        <taxon>Magnoliopsida</taxon>
        <taxon>eudicotyledons</taxon>
        <taxon>Gunneridae</taxon>
        <taxon>Pentapetalae</taxon>
        <taxon>rosids</taxon>
        <taxon>fabids</taxon>
        <taxon>Rosales</taxon>
        <taxon>Rosaceae</taxon>
        <taxon>Rosoideae</taxon>
        <taxon>Rosoideae incertae sedis</taxon>
        <taxon>Rosa</taxon>
    </lineage>
</organism>
<dbReference type="InterPro" id="IPR003613">
    <property type="entry name" value="Ubox_domain"/>
</dbReference>
<dbReference type="Proteomes" id="UP000238479">
    <property type="component" value="Chromosome 2"/>
</dbReference>
<dbReference type="Gene3D" id="1.10.510.10">
    <property type="entry name" value="Transferase(Phosphotransferase) domain 1"/>
    <property type="match status" value="1"/>
</dbReference>
<dbReference type="GO" id="GO:0061630">
    <property type="term" value="F:ubiquitin protein ligase activity"/>
    <property type="evidence" value="ECO:0007669"/>
    <property type="project" value="UniProtKB-EC"/>
</dbReference>
<dbReference type="PANTHER" id="PTHR45647:SF56">
    <property type="entry name" value="U-BOX DOMAIN-CONTAINING PROTEIN 50-RELATED"/>
    <property type="match status" value="1"/>
</dbReference>
<dbReference type="Gramene" id="PRQ48471">
    <property type="protein sequence ID" value="PRQ48471"/>
    <property type="gene ID" value="RchiOBHm_Chr2g0111101"/>
</dbReference>
<comment type="function">
    <text evidence="2">Functions as an E3 ubiquitin ligase.</text>
</comment>
<keyword evidence="9" id="KW-1185">Reference proteome</keyword>
<evidence type="ECO:0000256" key="4">
    <source>
        <dbReference type="ARBA" id="ARBA00012483"/>
    </source>
</evidence>
<dbReference type="PROSITE" id="PS51698">
    <property type="entry name" value="U_BOX"/>
    <property type="match status" value="1"/>
</dbReference>
<keyword evidence="8" id="KW-0012">Acyltransferase</keyword>
<dbReference type="InterPro" id="IPR011009">
    <property type="entry name" value="Kinase-like_dom_sf"/>
</dbReference>
<dbReference type="InterPro" id="IPR001245">
    <property type="entry name" value="Ser-Thr/Tyr_kinase_cat_dom"/>
</dbReference>
<dbReference type="SUPFAM" id="SSF57850">
    <property type="entry name" value="RING/U-box"/>
    <property type="match status" value="1"/>
</dbReference>
<evidence type="ECO:0000259" key="7">
    <source>
        <dbReference type="PROSITE" id="PS51698"/>
    </source>
</evidence>
<dbReference type="SMART" id="SM00504">
    <property type="entry name" value="Ubox"/>
    <property type="match status" value="1"/>
</dbReference>
<evidence type="ECO:0000313" key="9">
    <source>
        <dbReference type="Proteomes" id="UP000238479"/>
    </source>
</evidence>
<gene>
    <name evidence="8" type="ORF">RchiOBHm_Chr2g0111101</name>
</gene>
<dbReference type="GO" id="GO:0016567">
    <property type="term" value="P:protein ubiquitination"/>
    <property type="evidence" value="ECO:0007669"/>
    <property type="project" value="UniProtKB-UniPathway"/>
</dbReference>
<dbReference type="InterPro" id="IPR013083">
    <property type="entry name" value="Znf_RING/FYVE/PHD"/>
</dbReference>
<keyword evidence="6" id="KW-0833">Ubl conjugation pathway</keyword>
<evidence type="ECO:0000256" key="1">
    <source>
        <dbReference type="ARBA" id="ARBA00000900"/>
    </source>
</evidence>
<dbReference type="PANTHER" id="PTHR45647">
    <property type="entry name" value="OS02G0152300 PROTEIN"/>
    <property type="match status" value="1"/>
</dbReference>
<dbReference type="EC" id="2.3.2.27" evidence="4"/>
<evidence type="ECO:0000256" key="3">
    <source>
        <dbReference type="ARBA" id="ARBA00004906"/>
    </source>
</evidence>
<dbReference type="GO" id="GO:0004672">
    <property type="term" value="F:protein kinase activity"/>
    <property type="evidence" value="ECO:0007669"/>
    <property type="project" value="InterPro"/>
</dbReference>
<protein>
    <recommendedName>
        <fullName evidence="4">RING-type E3 ubiquitin transferase</fullName>
        <ecNumber evidence="4">2.3.2.27</ecNumber>
    </recommendedName>
</protein>
<dbReference type="GO" id="GO:0016874">
    <property type="term" value="F:ligase activity"/>
    <property type="evidence" value="ECO:0007669"/>
    <property type="project" value="UniProtKB-KW"/>
</dbReference>
<feature type="domain" description="U-box" evidence="7">
    <location>
        <begin position="201"/>
        <end position="275"/>
    </location>
</feature>
<reference evidence="8 9" key="1">
    <citation type="journal article" date="2018" name="Nat. Genet.">
        <title>The Rosa genome provides new insights in the design of modern roses.</title>
        <authorList>
            <person name="Bendahmane M."/>
        </authorList>
    </citation>
    <scope>NUCLEOTIDE SEQUENCE [LARGE SCALE GENOMIC DNA]</scope>
    <source>
        <strain evidence="9">cv. Old Blush</strain>
    </source>
</reference>
<dbReference type="InterPro" id="IPR051348">
    <property type="entry name" value="U-box_ubiquitin_ligases"/>
</dbReference>
<dbReference type="AlphaFoldDB" id="A0A2P6RQ11"/>